<dbReference type="GO" id="GO:0016874">
    <property type="term" value="F:ligase activity"/>
    <property type="evidence" value="ECO:0007669"/>
    <property type="project" value="UniProtKB-KW"/>
</dbReference>
<dbReference type="Gene3D" id="3.90.190.20">
    <property type="entry name" value="Mur ligase, C-terminal domain"/>
    <property type="match status" value="1"/>
</dbReference>
<keyword evidence="7 10" id="KW-0573">Peptidoglycan synthesis</keyword>
<comment type="catalytic activity">
    <reaction evidence="10 11">
        <text>D-alanyl-D-alanine + UDP-N-acetyl-alpha-D-muramoyl-L-alanyl-gamma-D-glutamyl-meso-2,6-diaminopimelate + ATP = UDP-N-acetyl-alpha-D-muramoyl-L-alanyl-gamma-D-glutamyl-meso-2,6-diaminopimeloyl-D-alanyl-D-alanine + ADP + phosphate + H(+)</text>
        <dbReference type="Rhea" id="RHEA:28374"/>
        <dbReference type="ChEBI" id="CHEBI:15378"/>
        <dbReference type="ChEBI" id="CHEBI:30616"/>
        <dbReference type="ChEBI" id="CHEBI:43474"/>
        <dbReference type="ChEBI" id="CHEBI:57822"/>
        <dbReference type="ChEBI" id="CHEBI:61386"/>
        <dbReference type="ChEBI" id="CHEBI:83905"/>
        <dbReference type="ChEBI" id="CHEBI:456216"/>
        <dbReference type="EC" id="6.3.2.10"/>
    </reaction>
</comment>
<dbReference type="InterPro" id="IPR035911">
    <property type="entry name" value="MurE/MurF_N"/>
</dbReference>
<dbReference type="Gene3D" id="3.40.1190.10">
    <property type="entry name" value="Mur-like, catalytic domain"/>
    <property type="match status" value="1"/>
</dbReference>
<keyword evidence="2 10" id="KW-0436">Ligase</keyword>
<dbReference type="InterPro" id="IPR000713">
    <property type="entry name" value="Mur_ligase_N"/>
</dbReference>
<evidence type="ECO:0000259" key="14">
    <source>
        <dbReference type="Pfam" id="PF08245"/>
    </source>
</evidence>
<sequence length="491" mass="51081">MIDLLPAEIAEITGGRPTATVGADTLVRGVDTDSRACQTGWLFVAKPGEASDGHHFIDAAIKQGAVLALAERVTHAQDGTVHPAIIVPDAVDAMGQIAAAIVGRLKASNGLRVIGITGSAGKTTTKDLLAALLAELGPTIAPVGSYNGEVGVPLTVFRATEQTKYLVVEMGATGIGHITYLTDMVHPEVGVVLGVGSAHAGEFGGIENIAKAKGEMVEALAPTGLAVLNGDDTLVRAMNTRSNAPVRYFGVQRMSEDRAGVWARDLDVDESGHPVFTLVASDGSLHPVRSGLIGRHHVANLLAAATVAEYLGLAPARIASVLQGLGPSSRWRMERIERPDGVSIINDAYNANPDSMRAALVTLAELGMPQANGGARRTWAVLGEMLELGADSIHEHDLLGRAAVRMNIKKLLVVGRGAKAAYNSAVLEGSWGDEAYYAEDSKAAARILKEHLLPGDIVLFKSSNGSGLRLLGDQIAGTISGAPAAKEVSAQ</sequence>
<evidence type="ECO:0000256" key="7">
    <source>
        <dbReference type="ARBA" id="ARBA00022984"/>
    </source>
</evidence>
<keyword evidence="8 10" id="KW-0131">Cell cycle</keyword>
<keyword evidence="16" id="KW-1185">Reference proteome</keyword>
<dbReference type="InterPro" id="IPR005863">
    <property type="entry name" value="UDP-N-AcMur_synth"/>
</dbReference>
<name>A0ABP9TML0_9MICC</name>
<evidence type="ECO:0000256" key="3">
    <source>
        <dbReference type="ARBA" id="ARBA00022618"/>
    </source>
</evidence>
<dbReference type="Pfam" id="PF01225">
    <property type="entry name" value="Mur_ligase"/>
    <property type="match status" value="1"/>
</dbReference>
<dbReference type="RefSeq" id="WP_210101189.1">
    <property type="nucleotide sequence ID" value="NZ_BAABLK010000028.1"/>
</dbReference>
<evidence type="ECO:0000259" key="13">
    <source>
        <dbReference type="Pfam" id="PF02875"/>
    </source>
</evidence>
<dbReference type="SUPFAM" id="SSF63418">
    <property type="entry name" value="MurE/MurF N-terminal domain"/>
    <property type="match status" value="1"/>
</dbReference>
<dbReference type="InterPro" id="IPR051046">
    <property type="entry name" value="MurCDEF_CellWall_CoF430Synth"/>
</dbReference>
<dbReference type="NCBIfam" id="TIGR01143">
    <property type="entry name" value="murF"/>
    <property type="match status" value="1"/>
</dbReference>
<dbReference type="EMBL" id="BAABLK010000028">
    <property type="protein sequence ID" value="GAA5227400.1"/>
    <property type="molecule type" value="Genomic_DNA"/>
</dbReference>
<dbReference type="SUPFAM" id="SSF53623">
    <property type="entry name" value="MurD-like peptide ligases, catalytic domain"/>
    <property type="match status" value="1"/>
</dbReference>
<dbReference type="InterPro" id="IPR036565">
    <property type="entry name" value="Mur-like_cat_sf"/>
</dbReference>
<dbReference type="SUPFAM" id="SSF53244">
    <property type="entry name" value="MurD-like peptide ligases, peptide-binding domain"/>
    <property type="match status" value="1"/>
</dbReference>
<dbReference type="Gene3D" id="3.40.1390.10">
    <property type="entry name" value="MurE/MurF, N-terminal domain"/>
    <property type="match status" value="1"/>
</dbReference>
<evidence type="ECO:0000256" key="5">
    <source>
        <dbReference type="ARBA" id="ARBA00022840"/>
    </source>
</evidence>
<dbReference type="Proteomes" id="UP001501257">
    <property type="component" value="Unassembled WGS sequence"/>
</dbReference>
<feature type="domain" description="Mur ligase N-terminal catalytic" evidence="12">
    <location>
        <begin position="27"/>
        <end position="90"/>
    </location>
</feature>
<evidence type="ECO:0000256" key="10">
    <source>
        <dbReference type="HAMAP-Rule" id="MF_02019"/>
    </source>
</evidence>
<keyword evidence="5 10" id="KW-0067">ATP-binding</keyword>
<feature type="domain" description="Mur ligase central" evidence="14">
    <location>
        <begin position="116"/>
        <end position="308"/>
    </location>
</feature>
<dbReference type="Pfam" id="PF08245">
    <property type="entry name" value="Mur_ligase_M"/>
    <property type="match status" value="1"/>
</dbReference>
<dbReference type="InterPro" id="IPR036615">
    <property type="entry name" value="Mur_ligase_C_dom_sf"/>
</dbReference>
<evidence type="ECO:0000313" key="15">
    <source>
        <dbReference type="EMBL" id="GAA5227400.1"/>
    </source>
</evidence>
<feature type="binding site" evidence="10">
    <location>
        <begin position="118"/>
        <end position="124"/>
    </location>
    <ligand>
        <name>ATP</name>
        <dbReference type="ChEBI" id="CHEBI:30616"/>
    </ligand>
</feature>
<evidence type="ECO:0000259" key="12">
    <source>
        <dbReference type="Pfam" id="PF01225"/>
    </source>
</evidence>
<feature type="domain" description="Mur ligase C-terminal" evidence="13">
    <location>
        <begin position="332"/>
        <end position="463"/>
    </location>
</feature>
<reference evidence="16" key="1">
    <citation type="journal article" date="2019" name="Int. J. Syst. Evol. Microbiol.">
        <title>The Global Catalogue of Microorganisms (GCM) 10K type strain sequencing project: providing services to taxonomists for standard genome sequencing and annotation.</title>
        <authorList>
            <consortium name="The Broad Institute Genomics Platform"/>
            <consortium name="The Broad Institute Genome Sequencing Center for Infectious Disease"/>
            <person name="Wu L."/>
            <person name="Ma J."/>
        </authorList>
    </citation>
    <scope>NUCLEOTIDE SEQUENCE [LARGE SCALE GENOMIC DNA]</scope>
    <source>
        <strain evidence="16">JCM 18952</strain>
    </source>
</reference>
<dbReference type="HAMAP" id="MF_02019">
    <property type="entry name" value="MurF"/>
    <property type="match status" value="1"/>
</dbReference>
<evidence type="ECO:0000256" key="1">
    <source>
        <dbReference type="ARBA" id="ARBA00022490"/>
    </source>
</evidence>
<proteinExistence type="inferred from homology"/>
<comment type="caution">
    <text evidence="15">The sequence shown here is derived from an EMBL/GenBank/DDBJ whole genome shotgun (WGS) entry which is preliminary data.</text>
</comment>
<comment type="similarity">
    <text evidence="10">Belongs to the MurCDEF family. MurF subfamily.</text>
</comment>
<dbReference type="EC" id="6.3.2.10" evidence="10 11"/>
<comment type="pathway">
    <text evidence="10 11">Cell wall biogenesis; peptidoglycan biosynthesis.</text>
</comment>
<accession>A0ABP9TML0</accession>
<dbReference type="PANTHER" id="PTHR43024:SF1">
    <property type="entry name" value="UDP-N-ACETYLMURAMOYL-TRIPEPTIDE--D-ALANYL-D-ALANINE LIGASE"/>
    <property type="match status" value="1"/>
</dbReference>
<keyword evidence="9 10" id="KW-0961">Cell wall biogenesis/degradation</keyword>
<comment type="subcellular location">
    <subcellularLocation>
        <location evidence="10 11">Cytoplasm</location>
    </subcellularLocation>
</comment>
<evidence type="ECO:0000256" key="2">
    <source>
        <dbReference type="ARBA" id="ARBA00022598"/>
    </source>
</evidence>
<keyword evidence="6 10" id="KW-0133">Cell shape</keyword>
<protein>
    <recommendedName>
        <fullName evidence="10 11">UDP-N-acetylmuramoyl-tripeptide--D-alanyl-D-alanine ligase</fullName>
        <ecNumber evidence="10 11">6.3.2.10</ecNumber>
    </recommendedName>
    <alternativeName>
        <fullName evidence="10">D-alanyl-D-alanine-adding enzyme</fullName>
    </alternativeName>
</protein>
<evidence type="ECO:0000256" key="6">
    <source>
        <dbReference type="ARBA" id="ARBA00022960"/>
    </source>
</evidence>
<keyword evidence="4 10" id="KW-0547">Nucleotide-binding</keyword>
<organism evidence="15 16">
    <name type="scientific">Paeniglutamicibacter antarcticus</name>
    <dbReference type="NCBI Taxonomy" id="494023"/>
    <lineage>
        <taxon>Bacteria</taxon>
        <taxon>Bacillati</taxon>
        <taxon>Actinomycetota</taxon>
        <taxon>Actinomycetes</taxon>
        <taxon>Micrococcales</taxon>
        <taxon>Micrococcaceae</taxon>
        <taxon>Paeniglutamicibacter</taxon>
    </lineage>
</organism>
<gene>
    <name evidence="10" type="primary">murF</name>
    <name evidence="15" type="ORF">GCM10025778_19330</name>
</gene>
<dbReference type="Pfam" id="PF02875">
    <property type="entry name" value="Mur_ligase_C"/>
    <property type="match status" value="1"/>
</dbReference>
<dbReference type="PANTHER" id="PTHR43024">
    <property type="entry name" value="UDP-N-ACETYLMURAMOYL-TRIPEPTIDE--D-ALANYL-D-ALANINE LIGASE"/>
    <property type="match status" value="1"/>
</dbReference>
<evidence type="ECO:0000313" key="16">
    <source>
        <dbReference type="Proteomes" id="UP001501257"/>
    </source>
</evidence>
<evidence type="ECO:0000256" key="4">
    <source>
        <dbReference type="ARBA" id="ARBA00022741"/>
    </source>
</evidence>
<evidence type="ECO:0000256" key="9">
    <source>
        <dbReference type="ARBA" id="ARBA00023316"/>
    </source>
</evidence>
<dbReference type="InterPro" id="IPR004101">
    <property type="entry name" value="Mur_ligase_C"/>
</dbReference>
<comment type="function">
    <text evidence="10 11">Involved in cell wall formation. Catalyzes the final step in the synthesis of UDP-N-acetylmuramoyl-pentapeptide, the precursor of murein.</text>
</comment>
<evidence type="ECO:0000256" key="8">
    <source>
        <dbReference type="ARBA" id="ARBA00023306"/>
    </source>
</evidence>
<evidence type="ECO:0000256" key="11">
    <source>
        <dbReference type="RuleBase" id="RU004136"/>
    </source>
</evidence>
<keyword evidence="1 10" id="KW-0963">Cytoplasm</keyword>
<dbReference type="InterPro" id="IPR013221">
    <property type="entry name" value="Mur_ligase_cen"/>
</dbReference>
<keyword evidence="3 10" id="KW-0132">Cell division</keyword>